<feature type="binding site" evidence="13">
    <location>
        <position position="100"/>
    </location>
    <ligand>
        <name>[2Fe-2S] cluster</name>
        <dbReference type="ChEBI" id="CHEBI:190135"/>
    </ligand>
</feature>
<keyword evidence="14" id="KW-0560">Oxidoreductase</keyword>
<evidence type="ECO:0000256" key="11">
    <source>
        <dbReference type="ARBA" id="ARBA00034078"/>
    </source>
</evidence>
<dbReference type="PANTHER" id="PTHR10371">
    <property type="entry name" value="NADH DEHYDROGENASE UBIQUINONE FLAVOPROTEIN 2, MITOCHONDRIAL"/>
    <property type="match status" value="1"/>
</dbReference>
<dbReference type="InterPro" id="IPR036249">
    <property type="entry name" value="Thioredoxin-like_sf"/>
</dbReference>
<dbReference type="Gene3D" id="3.40.30.10">
    <property type="entry name" value="Glutaredoxin"/>
    <property type="match status" value="1"/>
</dbReference>
<keyword evidence="8" id="KW-0520">NAD</keyword>
<dbReference type="PANTHER" id="PTHR10371:SF3">
    <property type="entry name" value="NADH DEHYDROGENASE [UBIQUINONE] FLAVOPROTEIN 2, MITOCHONDRIAL"/>
    <property type="match status" value="1"/>
</dbReference>
<evidence type="ECO:0000256" key="3">
    <source>
        <dbReference type="ARBA" id="ARBA00022714"/>
    </source>
</evidence>
<dbReference type="GO" id="GO:0003954">
    <property type="term" value="F:NADH dehydrogenase activity"/>
    <property type="evidence" value="ECO:0007669"/>
    <property type="project" value="TreeGrafter"/>
</dbReference>
<dbReference type="Pfam" id="PF01257">
    <property type="entry name" value="2Fe-2S_thioredx"/>
    <property type="match status" value="1"/>
</dbReference>
<dbReference type="GO" id="GO:0022804">
    <property type="term" value="F:active transmembrane transporter activity"/>
    <property type="evidence" value="ECO:0007669"/>
    <property type="project" value="UniProtKB-ARBA"/>
</dbReference>
<dbReference type="PIRSF" id="PIRSF000216">
    <property type="entry name" value="NADH_DH_24kDa"/>
    <property type="match status" value="1"/>
</dbReference>
<keyword evidence="5" id="KW-1278">Translocase</keyword>
<dbReference type="Proteomes" id="UP000886251">
    <property type="component" value="Unassembled WGS sequence"/>
</dbReference>
<evidence type="ECO:0000256" key="4">
    <source>
        <dbReference type="ARBA" id="ARBA00022723"/>
    </source>
</evidence>
<evidence type="ECO:0000256" key="1">
    <source>
        <dbReference type="ARBA" id="ARBA00010643"/>
    </source>
</evidence>
<evidence type="ECO:0000256" key="2">
    <source>
        <dbReference type="ARBA" id="ARBA00019898"/>
    </source>
</evidence>
<dbReference type="GO" id="GO:0031090">
    <property type="term" value="C:organelle membrane"/>
    <property type="evidence" value="ECO:0007669"/>
    <property type="project" value="UniProtKB-ARBA"/>
</dbReference>
<dbReference type="GO" id="GO:0098796">
    <property type="term" value="C:membrane protein complex"/>
    <property type="evidence" value="ECO:0007669"/>
    <property type="project" value="UniProtKB-ARBA"/>
</dbReference>
<feature type="binding site" evidence="13">
    <location>
        <position position="136"/>
    </location>
    <ligand>
        <name>[2Fe-2S] cluster</name>
        <dbReference type="ChEBI" id="CHEBI:190135"/>
    </ligand>
</feature>
<dbReference type="CDD" id="cd03064">
    <property type="entry name" value="TRX_Fd_NuoE"/>
    <property type="match status" value="1"/>
</dbReference>
<dbReference type="InterPro" id="IPR002023">
    <property type="entry name" value="NuoE-like"/>
</dbReference>
<comment type="cofactor">
    <cofactor evidence="11">
        <name>[2Fe-2S] cluster</name>
        <dbReference type="ChEBI" id="CHEBI:190135"/>
    </cofactor>
</comment>
<sequence length="169" mass="19086">MVTLKPYQAKEDLFPPEVRAEIDRWIAKYPPEWRQSAVMAALRVVQEDNGGFLTEELMDRVAAYLDMPPIAVYEVATFYSMYELKPVGRHKICVCTNVSCMINGSDRIVEHMEKRLGIRLGETTGDGRFTLKEVECLGACGGAPMFQIGNKYYENLTPELVDSILDGLE</sequence>
<organism evidence="14">
    <name type="scientific">Sedimenticola thiotaurini</name>
    <dbReference type="NCBI Taxonomy" id="1543721"/>
    <lineage>
        <taxon>Bacteria</taxon>
        <taxon>Pseudomonadati</taxon>
        <taxon>Pseudomonadota</taxon>
        <taxon>Gammaproteobacteria</taxon>
        <taxon>Chromatiales</taxon>
        <taxon>Sedimenticolaceae</taxon>
        <taxon>Sedimenticola</taxon>
    </lineage>
</organism>
<evidence type="ECO:0000256" key="9">
    <source>
        <dbReference type="ARBA" id="ARBA00031580"/>
    </source>
</evidence>
<dbReference type="GO" id="GO:0051537">
    <property type="term" value="F:2 iron, 2 sulfur cluster binding"/>
    <property type="evidence" value="ECO:0007669"/>
    <property type="project" value="UniProtKB-KW"/>
</dbReference>
<feature type="binding site" evidence="13">
    <location>
        <position position="95"/>
    </location>
    <ligand>
        <name>[2Fe-2S] cluster</name>
        <dbReference type="ChEBI" id="CHEBI:190135"/>
    </ligand>
</feature>
<dbReference type="FunFam" id="3.40.30.10:FF:000022">
    <property type="entry name" value="NADH dehydrogenase flavoprotein 2, mitochondrial"/>
    <property type="match status" value="1"/>
</dbReference>
<dbReference type="GO" id="GO:1902494">
    <property type="term" value="C:catalytic complex"/>
    <property type="evidence" value="ECO:0007669"/>
    <property type="project" value="UniProtKB-ARBA"/>
</dbReference>
<keyword evidence="3 13" id="KW-0001">2Fe-2S</keyword>
<evidence type="ECO:0000256" key="10">
    <source>
        <dbReference type="ARBA" id="ARBA00032788"/>
    </source>
</evidence>
<dbReference type="InterPro" id="IPR041921">
    <property type="entry name" value="NuoE_N"/>
</dbReference>
<dbReference type="FunFam" id="1.10.10.1590:FF:000001">
    <property type="entry name" value="NADH-quinone oxidoreductase subunit E"/>
    <property type="match status" value="1"/>
</dbReference>
<gene>
    <name evidence="14" type="primary">nuoE</name>
    <name evidence="14" type="ORF">ENI96_06180</name>
</gene>
<proteinExistence type="inferred from homology"/>
<evidence type="ECO:0000256" key="5">
    <source>
        <dbReference type="ARBA" id="ARBA00022967"/>
    </source>
</evidence>
<dbReference type="EMBL" id="DRKP01000068">
    <property type="protein sequence ID" value="HEB96002.1"/>
    <property type="molecule type" value="Genomic_DNA"/>
</dbReference>
<accession>A0A831RLC9</accession>
<dbReference type="Gene3D" id="1.10.10.1590">
    <property type="entry name" value="NADH-quinone oxidoreductase subunit E"/>
    <property type="match status" value="1"/>
</dbReference>
<dbReference type="GO" id="GO:0022890">
    <property type="term" value="F:inorganic cation transmembrane transporter activity"/>
    <property type="evidence" value="ECO:0007669"/>
    <property type="project" value="UniProtKB-ARBA"/>
</dbReference>
<feature type="binding site" evidence="13">
    <location>
        <position position="140"/>
    </location>
    <ligand>
        <name>[2Fe-2S] cluster</name>
        <dbReference type="ChEBI" id="CHEBI:190135"/>
    </ligand>
</feature>
<dbReference type="AlphaFoldDB" id="A0A831RLC9"/>
<evidence type="ECO:0000256" key="12">
    <source>
        <dbReference type="ARBA" id="ARBA00047712"/>
    </source>
</evidence>
<dbReference type="PROSITE" id="PS01099">
    <property type="entry name" value="COMPLEX1_24K"/>
    <property type="match status" value="1"/>
</dbReference>
<dbReference type="GO" id="GO:0031967">
    <property type="term" value="C:organelle envelope"/>
    <property type="evidence" value="ECO:0007669"/>
    <property type="project" value="UniProtKB-ARBA"/>
</dbReference>
<keyword evidence="4 13" id="KW-0479">Metal-binding</keyword>
<evidence type="ECO:0000313" key="14">
    <source>
        <dbReference type="EMBL" id="HEB96002.1"/>
    </source>
</evidence>
<dbReference type="InterPro" id="IPR042128">
    <property type="entry name" value="NuoE_dom"/>
</dbReference>
<comment type="similarity">
    <text evidence="1">Belongs to the complex I 24 kDa subunit family.</text>
</comment>
<dbReference type="GO" id="GO:0046872">
    <property type="term" value="F:metal ion binding"/>
    <property type="evidence" value="ECO:0007669"/>
    <property type="project" value="UniProtKB-KW"/>
</dbReference>
<dbReference type="NCBIfam" id="NF005722">
    <property type="entry name" value="PRK07539.1-2"/>
    <property type="match status" value="1"/>
</dbReference>
<dbReference type="GO" id="GO:0098662">
    <property type="term" value="P:inorganic cation transmembrane transport"/>
    <property type="evidence" value="ECO:0007669"/>
    <property type="project" value="UniProtKB-ARBA"/>
</dbReference>
<protein>
    <recommendedName>
        <fullName evidence="2">NADH-quinone oxidoreductase subunit E</fullName>
    </recommendedName>
    <alternativeName>
        <fullName evidence="9">NADH dehydrogenase I subunit E</fullName>
    </alternativeName>
    <alternativeName>
        <fullName evidence="10">NDH-1 subunit E</fullName>
    </alternativeName>
</protein>
<keyword evidence="7 13" id="KW-0411">Iron-sulfur</keyword>
<evidence type="ECO:0000256" key="8">
    <source>
        <dbReference type="ARBA" id="ARBA00023027"/>
    </source>
</evidence>
<comment type="cofactor">
    <cofactor evidence="13">
        <name>[2Fe-2S] cluster</name>
        <dbReference type="ChEBI" id="CHEBI:190135"/>
    </cofactor>
    <text evidence="13">Binds 1 [2Fe-2S] cluster.</text>
</comment>
<name>A0A831RLC9_9GAMM</name>
<evidence type="ECO:0000256" key="6">
    <source>
        <dbReference type="ARBA" id="ARBA00023004"/>
    </source>
</evidence>
<dbReference type="SUPFAM" id="SSF52833">
    <property type="entry name" value="Thioredoxin-like"/>
    <property type="match status" value="1"/>
</dbReference>
<dbReference type="GO" id="GO:0008324">
    <property type="term" value="F:monoatomic cation transmembrane transporter activity"/>
    <property type="evidence" value="ECO:0007669"/>
    <property type="project" value="UniProtKB-ARBA"/>
</dbReference>
<evidence type="ECO:0000256" key="7">
    <source>
        <dbReference type="ARBA" id="ARBA00023014"/>
    </source>
</evidence>
<dbReference type="NCBIfam" id="TIGR01958">
    <property type="entry name" value="nuoE_fam"/>
    <property type="match status" value="1"/>
</dbReference>
<reference evidence="14" key="1">
    <citation type="journal article" date="2020" name="mSystems">
        <title>Genome- and Community-Level Interaction Insights into Carbon Utilization and Element Cycling Functions of Hydrothermarchaeota in Hydrothermal Sediment.</title>
        <authorList>
            <person name="Zhou Z."/>
            <person name="Liu Y."/>
            <person name="Xu W."/>
            <person name="Pan J."/>
            <person name="Luo Z.H."/>
            <person name="Li M."/>
        </authorList>
    </citation>
    <scope>NUCLEOTIDE SEQUENCE [LARGE SCALE GENOMIC DNA]</scope>
    <source>
        <strain evidence="14">HyVt-443</strain>
    </source>
</reference>
<comment type="catalytic activity">
    <reaction evidence="12">
        <text>a quinone + NADH + 5 H(+)(in) = a quinol + NAD(+) + 4 H(+)(out)</text>
        <dbReference type="Rhea" id="RHEA:57888"/>
        <dbReference type="ChEBI" id="CHEBI:15378"/>
        <dbReference type="ChEBI" id="CHEBI:24646"/>
        <dbReference type="ChEBI" id="CHEBI:57540"/>
        <dbReference type="ChEBI" id="CHEBI:57945"/>
        <dbReference type="ChEBI" id="CHEBI:132124"/>
    </reaction>
</comment>
<keyword evidence="6 13" id="KW-0408">Iron</keyword>
<evidence type="ECO:0000256" key="13">
    <source>
        <dbReference type="PIRSR" id="PIRSR000216-1"/>
    </source>
</evidence>
<comment type="caution">
    <text evidence="14">The sequence shown here is derived from an EMBL/GenBank/DDBJ whole genome shotgun (WGS) entry which is preliminary data.</text>
</comment>